<keyword evidence="4" id="KW-0175">Coiled coil</keyword>
<feature type="coiled-coil region" evidence="4">
    <location>
        <begin position="102"/>
        <end position="143"/>
    </location>
</feature>
<dbReference type="Pfam" id="PF00400">
    <property type="entry name" value="WD40"/>
    <property type="match status" value="4"/>
</dbReference>
<dbReference type="InterPro" id="IPR015943">
    <property type="entry name" value="WD40/YVTN_repeat-like_dom_sf"/>
</dbReference>
<dbReference type="PANTHER" id="PTHR44019">
    <property type="entry name" value="WD REPEAT-CONTAINING PROTEIN 55"/>
    <property type="match status" value="1"/>
</dbReference>
<dbReference type="SMART" id="SM00320">
    <property type="entry name" value="WD40"/>
    <property type="match status" value="6"/>
</dbReference>
<proteinExistence type="predicted"/>
<protein>
    <submittedName>
        <fullName evidence="6">Uncharacterized protein</fullName>
    </submittedName>
</protein>
<dbReference type="Gene3D" id="2.130.10.10">
    <property type="entry name" value="YVTN repeat-like/Quinoprotein amine dehydrogenase"/>
    <property type="match status" value="2"/>
</dbReference>
<dbReference type="SUPFAM" id="SSF50978">
    <property type="entry name" value="WD40 repeat-like"/>
    <property type="match status" value="1"/>
</dbReference>
<dbReference type="InterPro" id="IPR001680">
    <property type="entry name" value="WD40_rpt"/>
</dbReference>
<feature type="repeat" description="WD" evidence="3">
    <location>
        <begin position="505"/>
        <end position="537"/>
    </location>
</feature>
<organism evidence="6 7">
    <name type="scientific">Tritrichomonas musculus</name>
    <dbReference type="NCBI Taxonomy" id="1915356"/>
    <lineage>
        <taxon>Eukaryota</taxon>
        <taxon>Metamonada</taxon>
        <taxon>Parabasalia</taxon>
        <taxon>Tritrichomonadida</taxon>
        <taxon>Tritrichomonadidae</taxon>
        <taxon>Tritrichomonas</taxon>
    </lineage>
</organism>
<evidence type="ECO:0000256" key="4">
    <source>
        <dbReference type="SAM" id="Coils"/>
    </source>
</evidence>
<dbReference type="PROSITE" id="PS50082">
    <property type="entry name" value="WD_REPEATS_2"/>
    <property type="match status" value="2"/>
</dbReference>
<keyword evidence="2" id="KW-0677">Repeat</keyword>
<evidence type="ECO:0000256" key="1">
    <source>
        <dbReference type="ARBA" id="ARBA00022574"/>
    </source>
</evidence>
<accession>A0ABR2I881</accession>
<dbReference type="InterPro" id="IPR036322">
    <property type="entry name" value="WD40_repeat_dom_sf"/>
</dbReference>
<dbReference type="EMBL" id="JAPFFF010000019">
    <property type="protein sequence ID" value="KAK8858235.1"/>
    <property type="molecule type" value="Genomic_DNA"/>
</dbReference>
<comment type="caution">
    <text evidence="6">The sequence shown here is derived from an EMBL/GenBank/DDBJ whole genome shotgun (WGS) entry which is preliminary data.</text>
</comment>
<dbReference type="Proteomes" id="UP001470230">
    <property type="component" value="Unassembled WGS sequence"/>
</dbReference>
<reference evidence="6 7" key="1">
    <citation type="submission" date="2024-04" db="EMBL/GenBank/DDBJ databases">
        <title>Tritrichomonas musculus Genome.</title>
        <authorList>
            <person name="Alves-Ferreira E."/>
            <person name="Grigg M."/>
            <person name="Lorenzi H."/>
            <person name="Galac M."/>
        </authorList>
    </citation>
    <scope>NUCLEOTIDE SEQUENCE [LARGE SCALE GENOMIC DNA]</scope>
    <source>
        <strain evidence="6 7">EAF2021</strain>
    </source>
</reference>
<dbReference type="PANTHER" id="PTHR44019:SF8">
    <property type="entry name" value="POC1 CENTRIOLAR PROTEIN HOMOLOG"/>
    <property type="match status" value="1"/>
</dbReference>
<feature type="region of interest" description="Disordered" evidence="5">
    <location>
        <begin position="186"/>
        <end position="223"/>
    </location>
</feature>
<gene>
    <name evidence="6" type="ORF">M9Y10_013336</name>
</gene>
<evidence type="ECO:0000256" key="3">
    <source>
        <dbReference type="PROSITE-ProRule" id="PRU00221"/>
    </source>
</evidence>
<keyword evidence="7" id="KW-1185">Reference proteome</keyword>
<evidence type="ECO:0000313" key="6">
    <source>
        <dbReference type="EMBL" id="KAK8858235.1"/>
    </source>
</evidence>
<evidence type="ECO:0000313" key="7">
    <source>
        <dbReference type="Proteomes" id="UP001470230"/>
    </source>
</evidence>
<dbReference type="InterPro" id="IPR050505">
    <property type="entry name" value="WDR55/POC1"/>
</dbReference>
<sequence>MDYDEILQKLVIINKKSLENNVWNSASAATNEIINNIDSINQIKSETESLNQEVTSIENEVRTNSMQAELFGKLDDLRNGLRAMEVDYNKQIDRNLDISYQIATLQNEIQPLKILIDELEKKEKQYTEDIEKRKNEKNKREEEYDSIKKVLTDLTLQSTELKSEEDKRLSKLMPLLEKEIQLRNDIPSLDDAKPQNNQDASRYNAIIPDKKKSKSRTQSEIIDEDAENSYDDSFVHVNVNLFEKLKQNNKDKIHAGPVSCLAFANTNPFIATGGQDGFVKIIRTDNFRQNASITDSTRSIMAMAFSPSDVLFATASYDTVIRFYNVAHSFSNININFRDNRDCVNDAKFLSDDKLVSCCRDQTVKIYDVKRAVPINSYTSVSQPYSITFYQTQVVTSHHDGKLRLWDTRISSPPIEIKAHKSSAIRAVCVHNSSDVVSVGTDRAIIVNDLRNIRDPYKGSINISRSGIPAEYIQIAVTEDSAFIGGSDGQVYDYSLDTYKFKNSRKGHEAPVICVAVKPSIGMMVSGDRSGNVIYWKKEIII</sequence>
<feature type="repeat" description="WD" evidence="3">
    <location>
        <begin position="293"/>
        <end position="326"/>
    </location>
</feature>
<evidence type="ECO:0000256" key="5">
    <source>
        <dbReference type="SAM" id="MobiDB-lite"/>
    </source>
</evidence>
<evidence type="ECO:0000256" key="2">
    <source>
        <dbReference type="ARBA" id="ARBA00022737"/>
    </source>
</evidence>
<name>A0ABR2I881_9EUKA</name>
<keyword evidence="1 3" id="KW-0853">WD repeat</keyword>